<comment type="similarity">
    <text evidence="1 2">Belongs to the small heat shock protein (HSP20) family.</text>
</comment>
<dbReference type="eggNOG" id="COG0071">
    <property type="taxonomic scope" value="Bacteria"/>
</dbReference>
<gene>
    <name evidence="5" type="ORF">ABIF29_007478</name>
    <name evidence="4" type="ORF">JOH49_003684</name>
</gene>
<accession>A0A1E3EU98</accession>
<dbReference type="Gene3D" id="2.60.40.790">
    <property type="match status" value="1"/>
</dbReference>
<dbReference type="CDD" id="cd06464">
    <property type="entry name" value="ACD_sHsps-like"/>
    <property type="match status" value="1"/>
</dbReference>
<comment type="caution">
    <text evidence="4">The sequence shown here is derived from an EMBL/GenBank/DDBJ whole genome shotgun (WGS) entry which is preliminary data.</text>
</comment>
<dbReference type="PROSITE" id="PS01031">
    <property type="entry name" value="SHSP"/>
    <property type="match status" value="1"/>
</dbReference>
<dbReference type="PANTHER" id="PTHR11527">
    <property type="entry name" value="HEAT-SHOCK PROTEIN 20 FAMILY MEMBER"/>
    <property type="match status" value="1"/>
</dbReference>
<evidence type="ECO:0000256" key="2">
    <source>
        <dbReference type="RuleBase" id="RU003616"/>
    </source>
</evidence>
<dbReference type="GeneID" id="92951528"/>
<feature type="domain" description="SHSP" evidence="3">
    <location>
        <begin position="44"/>
        <end position="156"/>
    </location>
</feature>
<dbReference type="EMBL" id="JBGBZA010000002">
    <property type="protein sequence ID" value="MEY9320679.1"/>
    <property type="molecule type" value="Genomic_DNA"/>
</dbReference>
<organism evidence="4 6">
    <name type="scientific">Bradyrhizobium elkanii</name>
    <dbReference type="NCBI Taxonomy" id="29448"/>
    <lineage>
        <taxon>Bacteria</taxon>
        <taxon>Pseudomonadati</taxon>
        <taxon>Pseudomonadota</taxon>
        <taxon>Alphaproteobacteria</taxon>
        <taxon>Hyphomicrobiales</taxon>
        <taxon>Nitrobacteraceae</taxon>
        <taxon>Bradyrhizobium</taxon>
    </lineage>
</organism>
<evidence type="ECO:0000313" key="6">
    <source>
        <dbReference type="Proteomes" id="UP000673383"/>
    </source>
</evidence>
<evidence type="ECO:0000256" key="1">
    <source>
        <dbReference type="PROSITE-ProRule" id="PRU00285"/>
    </source>
</evidence>
<reference evidence="5 7" key="2">
    <citation type="submission" date="2024-07" db="EMBL/GenBank/DDBJ databases">
        <title>Genomic Encyclopedia of Type Strains, Phase V (KMG-V): Genome sequencing to study the core and pangenomes of soil and plant-associated prokaryotes.</title>
        <authorList>
            <person name="Whitman W."/>
        </authorList>
    </citation>
    <scope>NUCLEOTIDE SEQUENCE [LARGE SCALE GENOMIC DNA]</scope>
    <source>
        <strain evidence="5 7">USDA 415</strain>
    </source>
</reference>
<evidence type="ECO:0000259" key="3">
    <source>
        <dbReference type="PROSITE" id="PS01031"/>
    </source>
</evidence>
<dbReference type="EMBL" id="JAFICZ010000001">
    <property type="protein sequence ID" value="MBP1293931.1"/>
    <property type="molecule type" value="Genomic_DNA"/>
</dbReference>
<dbReference type="Pfam" id="PF00011">
    <property type="entry name" value="HSP20"/>
    <property type="match status" value="1"/>
</dbReference>
<keyword evidence="7" id="KW-1185">Reference proteome</keyword>
<dbReference type="Proteomes" id="UP001565471">
    <property type="component" value="Unassembled WGS sequence"/>
</dbReference>
<dbReference type="InterPro" id="IPR002068">
    <property type="entry name" value="A-crystallin/Hsp20_dom"/>
</dbReference>
<protein>
    <submittedName>
        <fullName evidence="4">HSP20 family protein</fullName>
    </submittedName>
</protein>
<dbReference type="InterPro" id="IPR031107">
    <property type="entry name" value="Small_HSP"/>
</dbReference>
<sequence>MANDVIPVGTERALARRENNPFAFLQQEIDRLFDGFGRNFPAFAAPQAMMPRMDVSETDKTVEISAELPGLETKDVQLNLADNTLTIRGEKKSEREEKDKDYHLIERSFGAFSRSVGLPEGVKAEDVSAEIAKGVLKVTVKKPAPKQSRQIDIKTAA</sequence>
<proteinExistence type="inferred from homology"/>
<dbReference type="AlphaFoldDB" id="A0A1E3EU98"/>
<dbReference type="OrthoDB" id="9808910at2"/>
<dbReference type="SUPFAM" id="SSF49764">
    <property type="entry name" value="HSP20-like chaperones"/>
    <property type="match status" value="1"/>
</dbReference>
<evidence type="ECO:0000313" key="5">
    <source>
        <dbReference type="EMBL" id="MEY9320679.1"/>
    </source>
</evidence>
<dbReference type="Proteomes" id="UP000673383">
    <property type="component" value="Unassembled WGS sequence"/>
</dbReference>
<evidence type="ECO:0000313" key="7">
    <source>
        <dbReference type="Proteomes" id="UP001565471"/>
    </source>
</evidence>
<dbReference type="RefSeq" id="WP_026191811.1">
    <property type="nucleotide sequence ID" value="NZ_BJNL01000146.1"/>
</dbReference>
<reference evidence="4" key="1">
    <citation type="submission" date="2021-02" db="EMBL/GenBank/DDBJ databases">
        <title>Genomic Encyclopedia of Type Strains, Phase IV (KMG-V): Genome sequencing to study the core and pangenomes of soil and plant-associated prokaryotes.</title>
        <authorList>
            <person name="Whitman W."/>
        </authorList>
    </citation>
    <scope>NUCLEOTIDE SEQUENCE</scope>
    <source>
        <strain evidence="4">USDA 406</strain>
    </source>
</reference>
<name>A0A1E3EU98_BRAEL</name>
<evidence type="ECO:0000313" key="4">
    <source>
        <dbReference type="EMBL" id="MBP1293931.1"/>
    </source>
</evidence>
<dbReference type="InterPro" id="IPR008978">
    <property type="entry name" value="HSP20-like_chaperone"/>
</dbReference>